<dbReference type="EMBL" id="CP143814">
    <property type="protein sequence ID" value="WVO23769.1"/>
    <property type="molecule type" value="Genomic_DNA"/>
</dbReference>
<name>A0ABZ2AZD4_9TREE</name>
<organism evidence="2 3">
    <name type="scientific">Cryptococcus decagattii</name>
    <dbReference type="NCBI Taxonomy" id="1859122"/>
    <lineage>
        <taxon>Eukaryota</taxon>
        <taxon>Fungi</taxon>
        <taxon>Dikarya</taxon>
        <taxon>Basidiomycota</taxon>
        <taxon>Agaricomycotina</taxon>
        <taxon>Tremellomycetes</taxon>
        <taxon>Tremellales</taxon>
        <taxon>Cryptococcaceae</taxon>
        <taxon>Cryptococcus</taxon>
        <taxon>Cryptococcus gattii species complex</taxon>
    </lineage>
</organism>
<gene>
    <name evidence="2" type="ORF">IAS62_005126</name>
</gene>
<sequence length="81" mass="9025">MRDIRPCPSSPGSINNEQTMSVPCSSLHNFDERRDEIIEELMDASMNRMQSADIARQAVLENAEKVATEVHFVPKHLSAAA</sequence>
<feature type="region of interest" description="Disordered" evidence="1">
    <location>
        <begin position="1"/>
        <end position="21"/>
    </location>
</feature>
<feature type="compositionally biased region" description="Polar residues" evidence="1">
    <location>
        <begin position="10"/>
        <end position="21"/>
    </location>
</feature>
<keyword evidence="3" id="KW-1185">Reference proteome</keyword>
<dbReference type="Proteomes" id="UP001432216">
    <property type="component" value="Chromosome 9"/>
</dbReference>
<dbReference type="GeneID" id="89991896"/>
<dbReference type="RefSeq" id="XP_064723008.1">
    <property type="nucleotide sequence ID" value="XM_064866936.1"/>
</dbReference>
<protein>
    <submittedName>
        <fullName evidence="2">Uncharacterized protein</fullName>
    </submittedName>
</protein>
<accession>A0ABZ2AZD4</accession>
<proteinExistence type="predicted"/>
<reference evidence="2 3" key="1">
    <citation type="submission" date="2024-01" db="EMBL/GenBank/DDBJ databases">
        <title>Comparative genomics of Cryptococcus and Kwoniella reveals pathogenesis evolution and contrasting modes of karyotype evolution via chromosome fusion or intercentromeric recombination.</title>
        <authorList>
            <person name="Coelho M.A."/>
            <person name="David-Palma M."/>
            <person name="Shea T."/>
            <person name="Bowers K."/>
            <person name="McGinley-Smith S."/>
            <person name="Mohammad A.W."/>
            <person name="Gnirke A."/>
            <person name="Yurkov A.M."/>
            <person name="Nowrousian M."/>
            <person name="Sun S."/>
            <person name="Cuomo C.A."/>
            <person name="Heitman J."/>
        </authorList>
    </citation>
    <scope>NUCLEOTIDE SEQUENCE [LARGE SCALE GENOMIC DNA]</scope>
    <source>
        <strain evidence="2 3">7685027</strain>
    </source>
</reference>
<evidence type="ECO:0000313" key="3">
    <source>
        <dbReference type="Proteomes" id="UP001432216"/>
    </source>
</evidence>
<evidence type="ECO:0000313" key="2">
    <source>
        <dbReference type="EMBL" id="WVO23769.1"/>
    </source>
</evidence>
<evidence type="ECO:0000256" key="1">
    <source>
        <dbReference type="SAM" id="MobiDB-lite"/>
    </source>
</evidence>